<accession>A0AAD4KTW2</accession>
<dbReference type="AlphaFoldDB" id="A0AAD4KTW2"/>
<feature type="region of interest" description="Disordered" evidence="1">
    <location>
        <begin position="88"/>
        <end position="111"/>
    </location>
</feature>
<comment type="caution">
    <text evidence="2">The sequence shown here is derived from an EMBL/GenBank/DDBJ whole genome shotgun (WGS) entry which is preliminary data.</text>
</comment>
<dbReference type="GeneID" id="70250837"/>
<dbReference type="Proteomes" id="UP001201262">
    <property type="component" value="Unassembled WGS sequence"/>
</dbReference>
<protein>
    <submittedName>
        <fullName evidence="2">Uncharacterized protein</fullName>
    </submittedName>
</protein>
<evidence type="ECO:0000313" key="2">
    <source>
        <dbReference type="EMBL" id="KAH8696461.1"/>
    </source>
</evidence>
<dbReference type="EMBL" id="JAJTJA010000007">
    <property type="protein sequence ID" value="KAH8696461.1"/>
    <property type="molecule type" value="Genomic_DNA"/>
</dbReference>
<organism evidence="2 3">
    <name type="scientific">Talaromyces proteolyticus</name>
    <dbReference type="NCBI Taxonomy" id="1131652"/>
    <lineage>
        <taxon>Eukaryota</taxon>
        <taxon>Fungi</taxon>
        <taxon>Dikarya</taxon>
        <taxon>Ascomycota</taxon>
        <taxon>Pezizomycotina</taxon>
        <taxon>Eurotiomycetes</taxon>
        <taxon>Eurotiomycetidae</taxon>
        <taxon>Eurotiales</taxon>
        <taxon>Trichocomaceae</taxon>
        <taxon>Talaromyces</taxon>
        <taxon>Talaromyces sect. Bacilispori</taxon>
    </lineage>
</organism>
<reference evidence="2" key="1">
    <citation type="submission" date="2021-12" db="EMBL/GenBank/DDBJ databases">
        <title>Convergent genome expansion in fungi linked to evolution of root-endophyte symbiosis.</title>
        <authorList>
            <consortium name="DOE Joint Genome Institute"/>
            <person name="Ke Y.-H."/>
            <person name="Bonito G."/>
            <person name="Liao H.-L."/>
            <person name="Looney B."/>
            <person name="Rojas-Flechas A."/>
            <person name="Nash J."/>
            <person name="Hameed K."/>
            <person name="Schadt C."/>
            <person name="Martin F."/>
            <person name="Crous P.W."/>
            <person name="Miettinen O."/>
            <person name="Magnuson J.K."/>
            <person name="Labbe J."/>
            <person name="Jacobson D."/>
            <person name="Doktycz M.J."/>
            <person name="Veneault-Fourrey C."/>
            <person name="Kuo A."/>
            <person name="Mondo S."/>
            <person name="Calhoun S."/>
            <person name="Riley R."/>
            <person name="Ohm R."/>
            <person name="LaButti K."/>
            <person name="Andreopoulos B."/>
            <person name="Pangilinan J."/>
            <person name="Nolan M."/>
            <person name="Tritt A."/>
            <person name="Clum A."/>
            <person name="Lipzen A."/>
            <person name="Daum C."/>
            <person name="Barry K."/>
            <person name="Grigoriev I.V."/>
            <person name="Vilgalys R."/>
        </authorList>
    </citation>
    <scope>NUCLEOTIDE SEQUENCE</scope>
    <source>
        <strain evidence="2">PMI_201</strain>
    </source>
</reference>
<feature type="compositionally biased region" description="Polar residues" evidence="1">
    <location>
        <begin position="88"/>
        <end position="98"/>
    </location>
</feature>
<proteinExistence type="predicted"/>
<dbReference type="RefSeq" id="XP_046071397.1">
    <property type="nucleotide sequence ID" value="XM_046220550.1"/>
</dbReference>
<sequence length="156" mass="17592">MASEHIRKKLDKFWKQTDARPGYRSVEFSDMVPYRRRKGRRNVPIETIIQKLQDEVNGNASRESSSTPLPLSKAEMLLRSGVCSRQSITRTLSSNNMEPSPRKIPSQSTAEKSAITSTIQPFILGRQCIDFNILPPFATFMLYQAAAMLMKGVING</sequence>
<name>A0AAD4KTW2_9EURO</name>
<keyword evidence="3" id="KW-1185">Reference proteome</keyword>
<evidence type="ECO:0000256" key="1">
    <source>
        <dbReference type="SAM" id="MobiDB-lite"/>
    </source>
</evidence>
<gene>
    <name evidence="2" type="ORF">BGW36DRAFT_428470</name>
</gene>
<evidence type="ECO:0000313" key="3">
    <source>
        <dbReference type="Proteomes" id="UP001201262"/>
    </source>
</evidence>